<accession>A0A7C7D806</accession>
<evidence type="ECO:0000259" key="1">
    <source>
        <dbReference type="Pfam" id="PF08546"/>
    </source>
</evidence>
<dbReference type="Proteomes" id="UP000553059">
    <property type="component" value="Unassembled WGS sequence"/>
</dbReference>
<evidence type="ECO:0000313" key="3">
    <source>
        <dbReference type="Proteomes" id="UP000553059"/>
    </source>
</evidence>
<evidence type="ECO:0000313" key="2">
    <source>
        <dbReference type="EMBL" id="HHY28473.1"/>
    </source>
</evidence>
<dbReference type="InterPro" id="IPR013752">
    <property type="entry name" value="KPA_reductase"/>
</dbReference>
<protein>
    <submittedName>
        <fullName evidence="2">Ketopantoate reductase family protein</fullName>
    </submittedName>
</protein>
<sequence length="107" mass="11764">DLTTDQICAHEATIKVYRSSLEEMKSLADAYGVALAEDFVKQNVEGLPKYPKGSTSSMHQDMRKGLLLEVESLQGAAIRLAAKQDMKLPTIETLYGLIKPYEMGSEG</sequence>
<feature type="domain" description="Ketopantoate reductase C-terminal" evidence="1">
    <location>
        <begin position="1"/>
        <end position="102"/>
    </location>
</feature>
<dbReference type="AlphaFoldDB" id="A0A7C7D806"/>
<name>A0A7C7D806_9FIRM</name>
<proteinExistence type="predicted"/>
<dbReference type="Pfam" id="PF08546">
    <property type="entry name" value="ApbA_C"/>
    <property type="match status" value="1"/>
</dbReference>
<gene>
    <name evidence="2" type="ORF">GX523_17370</name>
</gene>
<dbReference type="SUPFAM" id="SSF48179">
    <property type="entry name" value="6-phosphogluconate dehydrogenase C-terminal domain-like"/>
    <property type="match status" value="1"/>
</dbReference>
<comment type="caution">
    <text evidence="2">The sequence shown here is derived from an EMBL/GenBank/DDBJ whole genome shotgun (WGS) entry which is preliminary data.</text>
</comment>
<dbReference type="PANTHER" id="PTHR21708:SF26">
    <property type="entry name" value="2-DEHYDROPANTOATE 2-REDUCTASE"/>
    <property type="match status" value="1"/>
</dbReference>
<dbReference type="InterPro" id="IPR051402">
    <property type="entry name" value="KPR-Related"/>
</dbReference>
<dbReference type="EMBL" id="DUTF01000367">
    <property type="protein sequence ID" value="HHY28473.1"/>
    <property type="molecule type" value="Genomic_DNA"/>
</dbReference>
<dbReference type="GO" id="GO:0005737">
    <property type="term" value="C:cytoplasm"/>
    <property type="evidence" value="ECO:0007669"/>
    <property type="project" value="TreeGrafter"/>
</dbReference>
<dbReference type="InterPro" id="IPR013328">
    <property type="entry name" value="6PGD_dom2"/>
</dbReference>
<dbReference type="InterPro" id="IPR008927">
    <property type="entry name" value="6-PGluconate_DH-like_C_sf"/>
</dbReference>
<dbReference type="PANTHER" id="PTHR21708">
    <property type="entry name" value="PROBABLE 2-DEHYDROPANTOATE 2-REDUCTASE"/>
    <property type="match status" value="1"/>
</dbReference>
<dbReference type="Gene3D" id="1.10.1040.10">
    <property type="entry name" value="N-(1-d-carboxylethyl)-l-norvaline Dehydrogenase, domain 2"/>
    <property type="match status" value="1"/>
</dbReference>
<reference evidence="2 3" key="1">
    <citation type="journal article" date="2020" name="Biotechnol. Biofuels">
        <title>New insights from the biogas microbiome by comprehensive genome-resolved metagenomics of nearly 1600 species originating from multiple anaerobic digesters.</title>
        <authorList>
            <person name="Campanaro S."/>
            <person name="Treu L."/>
            <person name="Rodriguez-R L.M."/>
            <person name="Kovalovszki A."/>
            <person name="Ziels R.M."/>
            <person name="Maus I."/>
            <person name="Zhu X."/>
            <person name="Kougias P.G."/>
            <person name="Basile A."/>
            <person name="Luo G."/>
            <person name="Schluter A."/>
            <person name="Konstantinidis K.T."/>
            <person name="Angelidaki I."/>
        </authorList>
    </citation>
    <scope>NUCLEOTIDE SEQUENCE [LARGE SCALE GENOMIC DNA]</scope>
    <source>
        <strain evidence="2">AS05jafATM_4</strain>
    </source>
</reference>
<feature type="non-terminal residue" evidence="2">
    <location>
        <position position="1"/>
    </location>
</feature>
<organism evidence="2 3">
    <name type="scientific">Desulfitobacterium dehalogenans</name>
    <dbReference type="NCBI Taxonomy" id="36854"/>
    <lineage>
        <taxon>Bacteria</taxon>
        <taxon>Bacillati</taxon>
        <taxon>Bacillota</taxon>
        <taxon>Clostridia</taxon>
        <taxon>Eubacteriales</taxon>
        <taxon>Desulfitobacteriaceae</taxon>
        <taxon>Desulfitobacterium</taxon>
    </lineage>
</organism>